<dbReference type="EMBL" id="FQWV01000002">
    <property type="protein sequence ID" value="SHG78543.1"/>
    <property type="molecule type" value="Genomic_DNA"/>
</dbReference>
<dbReference type="AlphaFoldDB" id="A0A1M5MP60"/>
<sequence>MSRGDEDPDGTGYVEETLQGVPIVRGYRAPQYYTSDAEEMRTRFNVPTFDAEAFGQREGAAVSGVYPDMLLHVEDPAAEGVPSTVNSPKASLTMVEAPKGSGKSTLIDQWAAYQMEENDERIVRNGRQQSSDWRRVADWATIWLPEGVEVNGRWLEATDAAPPDPEEIARAVRYYEDVGDLVEQLQDYPRGTYNVVYPDPFFRGCEQALARADTTVKQPEFVPKSEPDPTPATHWWFGFLAERVLNGLRVDADGQRNWMTVHLDEFGMFAPESAPGGAEGHYTYECVKIMADIAKESRSAGCSLIGYTHNEEDVHNHWLKEFDYWAELANGERSNRTVKSEAPKPFRDIPMNHDLLSSRPRGYGLVYNGSRFSEFRWTDLGYPLGLPEFQFRLGVPESVTVSSEANGTMLTEQISVATDESGSPTLLQEYRAAGGAVHELRVLAPGSGVIDVSGERPEVIEALASPYEGAFPEQPVDETESAFHIVYERSDGVSLVAAKIPKAAALATNSEVPADD</sequence>
<gene>
    <name evidence="1" type="ORF">SAMN05443636_1068</name>
</gene>
<reference evidence="1 2" key="1">
    <citation type="submission" date="2016-11" db="EMBL/GenBank/DDBJ databases">
        <authorList>
            <person name="Jaros S."/>
            <person name="Januszkiewicz K."/>
            <person name="Wedrychowicz H."/>
        </authorList>
    </citation>
    <scope>NUCLEOTIDE SEQUENCE [LARGE SCALE GENOMIC DNA]</scope>
    <source>
        <strain evidence="1 2">DSM 9297</strain>
    </source>
</reference>
<evidence type="ECO:0000313" key="2">
    <source>
        <dbReference type="Proteomes" id="UP000184357"/>
    </source>
</evidence>
<dbReference type="STRING" id="43928.SAMN05443636_1068"/>
<dbReference type="Proteomes" id="UP000184357">
    <property type="component" value="Unassembled WGS sequence"/>
</dbReference>
<dbReference type="SUPFAM" id="SSF52540">
    <property type="entry name" value="P-loop containing nucleoside triphosphate hydrolases"/>
    <property type="match status" value="1"/>
</dbReference>
<dbReference type="OrthoDB" id="359297at2157"/>
<dbReference type="InterPro" id="IPR027417">
    <property type="entry name" value="P-loop_NTPase"/>
</dbReference>
<dbReference type="RefSeq" id="WP_073307348.1">
    <property type="nucleotide sequence ID" value="NZ_FQWV01000002.1"/>
</dbReference>
<keyword evidence="2" id="KW-1185">Reference proteome</keyword>
<protein>
    <submittedName>
        <fullName evidence="1">Uncharacterized protein</fullName>
    </submittedName>
</protein>
<organism evidence="1 2">
    <name type="scientific">Halobaculum gomorrense</name>
    <dbReference type="NCBI Taxonomy" id="43928"/>
    <lineage>
        <taxon>Archaea</taxon>
        <taxon>Methanobacteriati</taxon>
        <taxon>Methanobacteriota</taxon>
        <taxon>Stenosarchaea group</taxon>
        <taxon>Halobacteria</taxon>
        <taxon>Halobacteriales</taxon>
        <taxon>Haloferacaceae</taxon>
        <taxon>Halobaculum</taxon>
    </lineage>
</organism>
<proteinExistence type="predicted"/>
<evidence type="ECO:0000313" key="1">
    <source>
        <dbReference type="EMBL" id="SHG78543.1"/>
    </source>
</evidence>
<name>A0A1M5MP60_9EURY</name>
<accession>A0A1M5MP60</accession>